<dbReference type="InterPro" id="IPR029063">
    <property type="entry name" value="SAM-dependent_MTases_sf"/>
</dbReference>
<reference evidence="1 2" key="1">
    <citation type="submission" date="2020-11" db="EMBL/GenBank/DDBJ databases">
        <title>Streptomyces spirodelae sp. nov., isolated from duckweed.</title>
        <authorList>
            <person name="Saimee Y."/>
            <person name="Duangmal K."/>
        </authorList>
    </citation>
    <scope>NUCLEOTIDE SEQUENCE [LARGE SCALE GENOMIC DNA]</scope>
    <source>
        <strain evidence="1 2">S16-07</strain>
    </source>
</reference>
<dbReference type="Gene3D" id="3.40.50.150">
    <property type="entry name" value="Vaccinia Virus protein VP39"/>
    <property type="match status" value="1"/>
</dbReference>
<dbReference type="GO" id="GO:0008168">
    <property type="term" value="F:methyltransferase activity"/>
    <property type="evidence" value="ECO:0007669"/>
    <property type="project" value="UniProtKB-KW"/>
</dbReference>
<protein>
    <submittedName>
        <fullName evidence="1">SAM-dependent methyltransferase</fullName>
    </submittedName>
</protein>
<organism evidence="1 2">
    <name type="scientific">Streptomyces oryzae</name>
    <dbReference type="NCBI Taxonomy" id="1434886"/>
    <lineage>
        <taxon>Bacteria</taxon>
        <taxon>Bacillati</taxon>
        <taxon>Actinomycetota</taxon>
        <taxon>Actinomycetes</taxon>
        <taxon>Kitasatosporales</taxon>
        <taxon>Streptomycetaceae</taxon>
        <taxon>Streptomyces</taxon>
    </lineage>
</organism>
<dbReference type="PIRSF" id="PIRSF017393">
    <property type="entry name" value="MTase_SAV2177"/>
    <property type="match status" value="1"/>
</dbReference>
<accession>A0ABS3XMM9</accession>
<dbReference type="RefSeq" id="WP_209243940.1">
    <property type="nucleotide sequence ID" value="NZ_JADKMA010000382.1"/>
</dbReference>
<keyword evidence="1" id="KW-0489">Methyltransferase</keyword>
<evidence type="ECO:0000313" key="1">
    <source>
        <dbReference type="EMBL" id="MBO8196668.1"/>
    </source>
</evidence>
<dbReference type="Pfam" id="PF04672">
    <property type="entry name" value="Methyltransf_19"/>
    <property type="match status" value="1"/>
</dbReference>
<dbReference type="Proteomes" id="UP001519064">
    <property type="component" value="Unassembled WGS sequence"/>
</dbReference>
<keyword evidence="2" id="KW-1185">Reference proteome</keyword>
<comment type="caution">
    <text evidence="1">The sequence shown here is derived from an EMBL/GenBank/DDBJ whole genome shotgun (WGS) entry which is preliminary data.</text>
</comment>
<dbReference type="EMBL" id="JADKMA010000382">
    <property type="protein sequence ID" value="MBO8196668.1"/>
    <property type="molecule type" value="Genomic_DNA"/>
</dbReference>
<keyword evidence="1" id="KW-0808">Transferase</keyword>
<proteinExistence type="predicted"/>
<evidence type="ECO:0000313" key="2">
    <source>
        <dbReference type="Proteomes" id="UP001519064"/>
    </source>
</evidence>
<dbReference type="GO" id="GO:0032259">
    <property type="term" value="P:methylation"/>
    <property type="evidence" value="ECO:0007669"/>
    <property type="project" value="UniProtKB-KW"/>
</dbReference>
<dbReference type="InterPro" id="IPR006764">
    <property type="entry name" value="SAM_dep_MeTrfase_SAV2177_type"/>
</dbReference>
<sequence length="272" mass="29859">MTHQVPAGIGTRPHSARLYDFFLGGKTNYAADRKVAVESLRQFPHAMVAARQNRAFMHRVVRHLARDHGMRQFLDIGTGIPTAPNLHQVAQAEQPGARVVYSDNDPLVLAHARALMNSTPEGATDYIEADVREPEVILEHARSTLDFSRPVALSVIALFHFLPEEDAPYGIIRHLMDALPSGSALALSHATEEFDPEGMRRIVATYRAGGVNLTLRSHKEVLTFFEGLDLVDPGLAATCDWRLDLDTDDVPQLPGMVSPAESGVWAGLAFKP</sequence>
<gene>
    <name evidence="1" type="ORF">ITI46_34325</name>
</gene>
<dbReference type="SUPFAM" id="SSF53335">
    <property type="entry name" value="S-adenosyl-L-methionine-dependent methyltransferases"/>
    <property type="match status" value="1"/>
</dbReference>
<name>A0ABS3XMM9_9ACTN</name>